<dbReference type="PROSITE" id="PS00108">
    <property type="entry name" value="PROTEIN_KINASE_ST"/>
    <property type="match status" value="1"/>
</dbReference>
<feature type="compositionally biased region" description="Basic residues" evidence="12">
    <location>
        <begin position="1"/>
        <end position="11"/>
    </location>
</feature>
<evidence type="ECO:0000256" key="8">
    <source>
        <dbReference type="ARBA" id="ARBA00049003"/>
    </source>
</evidence>
<reference evidence="15" key="1">
    <citation type="submission" date="2016-11" db="UniProtKB">
        <authorList>
            <consortium name="WormBaseParasite"/>
        </authorList>
    </citation>
    <scope>IDENTIFICATION</scope>
</reference>
<dbReference type="WBParaSite" id="maker-uti_cns_0005451-snap-gene-0.3-mRNA-1">
    <property type="protein sequence ID" value="maker-uti_cns_0005451-snap-gene-0.3-mRNA-1"/>
    <property type="gene ID" value="maker-uti_cns_0005451-snap-gene-0.3"/>
</dbReference>
<dbReference type="Proteomes" id="UP000095280">
    <property type="component" value="Unplaced"/>
</dbReference>
<dbReference type="GO" id="GO:0005524">
    <property type="term" value="F:ATP binding"/>
    <property type="evidence" value="ECO:0007669"/>
    <property type="project" value="UniProtKB-UniRule"/>
</dbReference>
<dbReference type="InterPro" id="IPR000719">
    <property type="entry name" value="Prot_kinase_dom"/>
</dbReference>
<feature type="region of interest" description="Disordered" evidence="12">
    <location>
        <begin position="1"/>
        <end position="49"/>
    </location>
</feature>
<dbReference type="AlphaFoldDB" id="A0A1I8HCG1"/>
<dbReference type="InterPro" id="IPR042521">
    <property type="entry name" value="DYRK"/>
</dbReference>
<dbReference type="SUPFAM" id="SSF56112">
    <property type="entry name" value="Protein kinase-like (PK-like)"/>
    <property type="match status" value="1"/>
</dbReference>
<evidence type="ECO:0000256" key="10">
    <source>
        <dbReference type="ARBA" id="ARBA00051680"/>
    </source>
</evidence>
<comment type="catalytic activity">
    <reaction evidence="9">
        <text>L-threonyl-[protein] + ATP = O-phospho-L-threonyl-[protein] + ADP + H(+)</text>
        <dbReference type="Rhea" id="RHEA:46608"/>
        <dbReference type="Rhea" id="RHEA-COMP:11060"/>
        <dbReference type="Rhea" id="RHEA-COMP:11605"/>
        <dbReference type="ChEBI" id="CHEBI:15378"/>
        <dbReference type="ChEBI" id="CHEBI:30013"/>
        <dbReference type="ChEBI" id="CHEBI:30616"/>
        <dbReference type="ChEBI" id="CHEBI:61977"/>
        <dbReference type="ChEBI" id="CHEBI:456216"/>
        <dbReference type="EC" id="2.7.12.1"/>
    </reaction>
</comment>
<dbReference type="InterPro" id="IPR011009">
    <property type="entry name" value="Kinase-like_dom_sf"/>
</dbReference>
<dbReference type="FunFam" id="1.10.510.10:FF:000112">
    <property type="entry name" value="Putative dual specificity tyrosine-phosphorylation-regulated kinase 2"/>
    <property type="match status" value="1"/>
</dbReference>
<feature type="binding site" evidence="11">
    <location>
        <position position="410"/>
    </location>
    <ligand>
        <name>ATP</name>
        <dbReference type="ChEBI" id="CHEBI:30616"/>
    </ligand>
</feature>
<evidence type="ECO:0000256" key="11">
    <source>
        <dbReference type="PROSITE-ProRule" id="PRU10141"/>
    </source>
</evidence>
<feature type="region of interest" description="Disordered" evidence="12">
    <location>
        <begin position="693"/>
        <end position="810"/>
    </location>
</feature>
<sequence length="810" mass="89864">RRLESRRHKSRRPENRRPENRRLASKKRPEKKNKKSRKPDLTFPSDGSDRTIAIQSKRHFYLLPGDSLLQVDTERSRRCCATLPTEICDTRNCRISWSRRGSLCAAKSQMQTSRVKREVTLRNMMDLTRDACANAAMLQDLEETTATTTSTTGPLGRQHQSLRGPDRTAAALLAPIQFQSTRAAGGGQSYRGSRRYPARTNADSNGQYLGAVFPSIVNGDLGASNRPQVGAGGSITTRHHQHHPAAAAAGHDGVPALPSIRTRRGHRAAFAAPAPQPTAVAQASMADDAAIVASMLDSENDEKKSSGGPTVMSPNEAVRLYRQKLSAYELEEIHEFSEVWFVGPEAKKVEAVQGSNNNHGFDDDSGAYLKVVTNDHVAYRYETLETLGRGSFGQVVRARDHKTGNIVALKIIRNRKRFHHQAAVEVKILDALRRKDPANDNNVVHMIDFFTFRNHLCIVFELLGINLYDLTKRNNFQGFNLQLIRKFAISILKCLKLLRREGIIHCDLKPENILLRSKGHSAIKVVDFGSSCYENQKVYTYIQSRFYRSPEVILGIPYGLPIDMFSLGCVVAELHTGYPLFPGENEVEQLNCIMEVNGVPPKHILDQATRRRVFFDSKGNPRSLTNSKGKRRVPGSRQLEAALKSDDKNFLDFVARCIEWDAERRMTPEEAMQHPWISERAVEARFRQPGDVTTRFSPTAGVPVVPPPAPSTKFAPGSDDVPDAAAIVRPPKSASNHASRHRQKQKQQQQQQDKRERKSSETTTTAATTATGAAATAEPVNPTAASNAPVDEANVELDKNTAEDAAGDDV</sequence>
<keyword evidence="7 11" id="KW-0067">ATP-binding</keyword>
<evidence type="ECO:0000256" key="7">
    <source>
        <dbReference type="ARBA" id="ARBA00022840"/>
    </source>
</evidence>
<evidence type="ECO:0000256" key="3">
    <source>
        <dbReference type="ARBA" id="ARBA00022527"/>
    </source>
</evidence>
<evidence type="ECO:0000256" key="5">
    <source>
        <dbReference type="ARBA" id="ARBA00022741"/>
    </source>
</evidence>
<keyword evidence="3" id="KW-0723">Serine/threonine-protein kinase</keyword>
<dbReference type="Gene3D" id="3.30.10.30">
    <property type="entry name" value="DYRK"/>
    <property type="match status" value="1"/>
</dbReference>
<evidence type="ECO:0000259" key="13">
    <source>
        <dbReference type="PROSITE" id="PS50011"/>
    </source>
</evidence>
<dbReference type="SMART" id="SM00220">
    <property type="entry name" value="S_TKc"/>
    <property type="match status" value="1"/>
</dbReference>
<protein>
    <recommendedName>
        <fullName evidence="2">dual-specificity kinase</fullName>
        <ecNumber evidence="2">2.7.12.1</ecNumber>
    </recommendedName>
</protein>
<dbReference type="PANTHER" id="PTHR24058:SF22">
    <property type="entry name" value="DUAL SPECIFICITY TYROSINE-PHOSPHORYLATION-REGULATED KINASE 4"/>
    <property type="match status" value="1"/>
</dbReference>
<dbReference type="Gene3D" id="1.10.510.10">
    <property type="entry name" value="Transferase(Phosphotransferase) domain 1"/>
    <property type="match status" value="1"/>
</dbReference>
<keyword evidence="14" id="KW-1185">Reference proteome</keyword>
<feature type="domain" description="Protein kinase" evidence="13">
    <location>
        <begin position="381"/>
        <end position="677"/>
    </location>
</feature>
<dbReference type="Gene3D" id="3.30.200.20">
    <property type="entry name" value="Phosphorylase Kinase, domain 1"/>
    <property type="match status" value="1"/>
</dbReference>
<comment type="similarity">
    <text evidence="1">Belongs to the protein kinase superfamily. CMGC Ser/Thr protein kinase family. MNB/DYRK subfamily.</text>
</comment>
<dbReference type="GO" id="GO:0004674">
    <property type="term" value="F:protein serine/threonine kinase activity"/>
    <property type="evidence" value="ECO:0007669"/>
    <property type="project" value="UniProtKB-KW"/>
</dbReference>
<comment type="catalytic activity">
    <reaction evidence="10">
        <text>L-tyrosyl-[protein] + ATP = O-phospho-L-tyrosyl-[protein] + ADP + H(+)</text>
        <dbReference type="Rhea" id="RHEA:10596"/>
        <dbReference type="Rhea" id="RHEA-COMP:10136"/>
        <dbReference type="Rhea" id="RHEA-COMP:20101"/>
        <dbReference type="ChEBI" id="CHEBI:15378"/>
        <dbReference type="ChEBI" id="CHEBI:30616"/>
        <dbReference type="ChEBI" id="CHEBI:46858"/>
        <dbReference type="ChEBI" id="CHEBI:61978"/>
        <dbReference type="ChEBI" id="CHEBI:456216"/>
        <dbReference type="EC" id="2.7.12.1"/>
    </reaction>
</comment>
<evidence type="ECO:0000256" key="6">
    <source>
        <dbReference type="ARBA" id="ARBA00022777"/>
    </source>
</evidence>
<dbReference type="GO" id="GO:0005634">
    <property type="term" value="C:nucleus"/>
    <property type="evidence" value="ECO:0007669"/>
    <property type="project" value="TreeGrafter"/>
</dbReference>
<dbReference type="InterPro" id="IPR050494">
    <property type="entry name" value="Ser_Thr_dual-spec_kinase"/>
</dbReference>
<dbReference type="PANTHER" id="PTHR24058">
    <property type="entry name" value="DUAL SPECIFICITY PROTEIN KINASE"/>
    <property type="match status" value="1"/>
</dbReference>
<evidence type="ECO:0000256" key="1">
    <source>
        <dbReference type="ARBA" id="ARBA00008867"/>
    </source>
</evidence>
<feature type="compositionally biased region" description="Basic residues" evidence="12">
    <location>
        <begin position="23"/>
        <end position="37"/>
    </location>
</feature>
<keyword evidence="6" id="KW-0418">Kinase</keyword>
<evidence type="ECO:0000256" key="12">
    <source>
        <dbReference type="SAM" id="MobiDB-lite"/>
    </source>
</evidence>
<dbReference type="PROSITE" id="PS00107">
    <property type="entry name" value="PROTEIN_KINASE_ATP"/>
    <property type="match status" value="1"/>
</dbReference>
<keyword evidence="4" id="KW-0808">Transferase</keyword>
<organism evidence="14 15">
    <name type="scientific">Macrostomum lignano</name>
    <dbReference type="NCBI Taxonomy" id="282301"/>
    <lineage>
        <taxon>Eukaryota</taxon>
        <taxon>Metazoa</taxon>
        <taxon>Spiralia</taxon>
        <taxon>Lophotrochozoa</taxon>
        <taxon>Platyhelminthes</taxon>
        <taxon>Rhabditophora</taxon>
        <taxon>Macrostomorpha</taxon>
        <taxon>Macrostomida</taxon>
        <taxon>Macrostomidae</taxon>
        <taxon>Macrostomum</taxon>
    </lineage>
</organism>
<evidence type="ECO:0000313" key="15">
    <source>
        <dbReference type="WBParaSite" id="maker-uti_cns_0005451-snap-gene-0.3-mRNA-1"/>
    </source>
</evidence>
<dbReference type="InterPro" id="IPR017441">
    <property type="entry name" value="Protein_kinase_ATP_BS"/>
</dbReference>
<dbReference type="GO" id="GO:0004712">
    <property type="term" value="F:protein serine/threonine/tyrosine kinase activity"/>
    <property type="evidence" value="ECO:0007669"/>
    <property type="project" value="UniProtKB-EC"/>
</dbReference>
<feature type="region of interest" description="Disordered" evidence="12">
    <location>
        <begin position="144"/>
        <end position="163"/>
    </location>
</feature>
<feature type="compositionally biased region" description="Basic and acidic residues" evidence="12">
    <location>
        <begin position="12"/>
        <end position="22"/>
    </location>
</feature>
<evidence type="ECO:0000256" key="2">
    <source>
        <dbReference type="ARBA" id="ARBA00013203"/>
    </source>
</evidence>
<comment type="catalytic activity">
    <reaction evidence="8">
        <text>L-seryl-[protein] + ATP = O-phospho-L-seryl-[protein] + ADP + H(+)</text>
        <dbReference type="Rhea" id="RHEA:17989"/>
        <dbReference type="Rhea" id="RHEA-COMP:9863"/>
        <dbReference type="Rhea" id="RHEA-COMP:11604"/>
        <dbReference type="ChEBI" id="CHEBI:15378"/>
        <dbReference type="ChEBI" id="CHEBI:29999"/>
        <dbReference type="ChEBI" id="CHEBI:30616"/>
        <dbReference type="ChEBI" id="CHEBI:83421"/>
        <dbReference type="ChEBI" id="CHEBI:456216"/>
        <dbReference type="EC" id="2.7.12.1"/>
    </reaction>
</comment>
<dbReference type="PROSITE" id="PS50011">
    <property type="entry name" value="PROTEIN_KINASE_DOM"/>
    <property type="match status" value="1"/>
</dbReference>
<keyword evidence="5 11" id="KW-0547">Nucleotide-binding</keyword>
<accession>A0A1I8HCG1</accession>
<evidence type="ECO:0000256" key="9">
    <source>
        <dbReference type="ARBA" id="ARBA00049308"/>
    </source>
</evidence>
<name>A0A1I8HCG1_9PLAT</name>
<evidence type="ECO:0000313" key="14">
    <source>
        <dbReference type="Proteomes" id="UP000095280"/>
    </source>
</evidence>
<dbReference type="GO" id="GO:0005856">
    <property type="term" value="C:cytoskeleton"/>
    <property type="evidence" value="ECO:0007669"/>
    <property type="project" value="TreeGrafter"/>
</dbReference>
<feature type="compositionally biased region" description="Low complexity" evidence="12">
    <location>
        <begin position="762"/>
        <end position="777"/>
    </location>
</feature>
<evidence type="ECO:0000256" key="4">
    <source>
        <dbReference type="ARBA" id="ARBA00022679"/>
    </source>
</evidence>
<dbReference type="Pfam" id="PF00069">
    <property type="entry name" value="Pkinase"/>
    <property type="match status" value="1"/>
</dbReference>
<dbReference type="EC" id="2.7.12.1" evidence="2"/>
<dbReference type="GO" id="GO:0005737">
    <property type="term" value="C:cytoplasm"/>
    <property type="evidence" value="ECO:0007669"/>
    <property type="project" value="TreeGrafter"/>
</dbReference>
<dbReference type="InterPro" id="IPR008271">
    <property type="entry name" value="Ser/Thr_kinase_AS"/>
</dbReference>
<proteinExistence type="inferred from homology"/>